<keyword evidence="11" id="KW-0472">Membrane</keyword>
<accession>A0A420EFQ0</accession>
<dbReference type="Proteomes" id="UP000286482">
    <property type="component" value="Unassembled WGS sequence"/>
</dbReference>
<name>A0A420EFQ0_9ALTE</name>
<dbReference type="UniPathway" id="UPA00223">
    <property type="reaction ID" value="UER00717"/>
</dbReference>
<dbReference type="CDD" id="cd06114">
    <property type="entry name" value="EcCS_like"/>
    <property type="match status" value="1"/>
</dbReference>
<dbReference type="InterPro" id="IPR024176">
    <property type="entry name" value="Citrate_synthase_bac-typ"/>
</dbReference>
<dbReference type="FunFam" id="1.10.230.10:FF:000002">
    <property type="entry name" value="Citrate synthase"/>
    <property type="match status" value="1"/>
</dbReference>
<dbReference type="InterPro" id="IPR019810">
    <property type="entry name" value="Citrate_synthase_AS"/>
</dbReference>
<evidence type="ECO:0000256" key="3">
    <source>
        <dbReference type="ARBA" id="ARBA00022532"/>
    </source>
</evidence>
<protein>
    <recommendedName>
        <fullName evidence="6 7">Citrate synthase</fullName>
    </recommendedName>
</protein>
<evidence type="ECO:0000256" key="11">
    <source>
        <dbReference type="SAM" id="Phobius"/>
    </source>
</evidence>
<keyword evidence="3 9" id="KW-0816">Tricarboxylic acid cycle</keyword>
<evidence type="ECO:0000256" key="6">
    <source>
        <dbReference type="NCBIfam" id="TIGR01798"/>
    </source>
</evidence>
<comment type="pathway">
    <text evidence="1 9">Carbohydrate metabolism; tricarboxylic acid cycle; isocitrate from oxaloacetate: step 1/2.</text>
</comment>
<comment type="caution">
    <text evidence="12">The sequence shown here is derived from an EMBL/GenBank/DDBJ whole genome shotgun (WGS) entry which is preliminary data.</text>
</comment>
<sequence length="423" mass="47659">MAEQKATLQLPGSDAIDLPIYSGTEGQDVIDVRALAKEGYFTFDPGFLATASCESKITFIDGEKGILLHRGYSIEELAKDGEYLEVCYILLFGERPTKEEYAKFKTTVTRHTMVHEQLIHFFQGFRRDSHPMAIMVGVVGALSAFYHDSLDISNEHHREVAAYRLISKMPTLAAMSYKYSVGQAFVYPRNDLSYAANFLNMMFSVPAEEYKISPVVERAMDRIFTLHADHEQNASTSTVRLSGSSGANPFACIAAGIACLWGPAHGGANEACLNMLSEIGTVDRIPEFIARAKDKNDPFRLMGFGHRVYKNYDPRATVMRESCHEVLAELNVDDPLLDVAMELERIALSDPYFKEKKLFPNVDFYSGIVLKAIGIPTSMFTVIFALARTVGWIAHWKEMMEEPVQRIGRPRQLYKGYSYRKYE</sequence>
<dbReference type="AlphaFoldDB" id="A0A420EFQ0"/>
<dbReference type="PANTHER" id="PTHR42871">
    <property type="entry name" value="CITRATE SYNTHASE"/>
    <property type="match status" value="1"/>
</dbReference>
<evidence type="ECO:0000256" key="7">
    <source>
        <dbReference type="PIRNR" id="PIRNR001369"/>
    </source>
</evidence>
<dbReference type="InterPro" id="IPR016143">
    <property type="entry name" value="Citrate_synth-like_sm_a-sub"/>
</dbReference>
<evidence type="ECO:0000256" key="4">
    <source>
        <dbReference type="ARBA" id="ARBA00022679"/>
    </source>
</evidence>
<dbReference type="Pfam" id="PF00285">
    <property type="entry name" value="Citrate_synt"/>
    <property type="match status" value="1"/>
</dbReference>
<keyword evidence="11" id="KW-0812">Transmembrane</keyword>
<evidence type="ECO:0000256" key="8">
    <source>
        <dbReference type="PIRSR" id="PIRSR001369-1"/>
    </source>
</evidence>
<dbReference type="EMBL" id="RAQO01000004">
    <property type="protein sequence ID" value="RKF19517.1"/>
    <property type="molecule type" value="Genomic_DNA"/>
</dbReference>
<dbReference type="InterPro" id="IPR010953">
    <property type="entry name" value="Citrate_synthase_typ-I"/>
</dbReference>
<dbReference type="RefSeq" id="WP_120353523.1">
    <property type="nucleotide sequence ID" value="NZ_RAQO01000004.1"/>
</dbReference>
<organism evidence="12 13">
    <name type="scientific">Alginatibacterium sediminis</name>
    <dbReference type="NCBI Taxonomy" id="2164068"/>
    <lineage>
        <taxon>Bacteria</taxon>
        <taxon>Pseudomonadati</taxon>
        <taxon>Pseudomonadota</taxon>
        <taxon>Gammaproteobacteria</taxon>
        <taxon>Alteromonadales</taxon>
        <taxon>Alteromonadaceae</taxon>
        <taxon>Alginatibacterium</taxon>
    </lineage>
</organism>
<feature type="active site" evidence="8">
    <location>
        <position position="363"/>
    </location>
</feature>
<dbReference type="InterPro" id="IPR036969">
    <property type="entry name" value="Citrate_synthase_sf"/>
</dbReference>
<dbReference type="PANTHER" id="PTHR42871:SF1">
    <property type="entry name" value="CITRATE SYNTHASE"/>
    <property type="match status" value="1"/>
</dbReference>
<evidence type="ECO:0000256" key="5">
    <source>
        <dbReference type="ARBA" id="ARBA00049288"/>
    </source>
</evidence>
<evidence type="ECO:0000256" key="9">
    <source>
        <dbReference type="RuleBase" id="RU003370"/>
    </source>
</evidence>
<dbReference type="SUPFAM" id="SSF48256">
    <property type="entry name" value="Citrate synthase"/>
    <property type="match status" value="1"/>
</dbReference>
<gene>
    <name evidence="12" type="ORF">DBZ36_03360</name>
</gene>
<dbReference type="Gene3D" id="2.20.28.60">
    <property type="match status" value="1"/>
</dbReference>
<dbReference type="NCBIfam" id="NF004126">
    <property type="entry name" value="PRK05614.1"/>
    <property type="match status" value="1"/>
</dbReference>
<evidence type="ECO:0000313" key="12">
    <source>
        <dbReference type="EMBL" id="RKF19517.1"/>
    </source>
</evidence>
<dbReference type="GO" id="GO:0005737">
    <property type="term" value="C:cytoplasm"/>
    <property type="evidence" value="ECO:0007669"/>
    <property type="project" value="InterPro"/>
</dbReference>
<dbReference type="NCBIfam" id="TIGR01798">
    <property type="entry name" value="cit_synth_I"/>
    <property type="match status" value="1"/>
</dbReference>
<dbReference type="PRINTS" id="PR00143">
    <property type="entry name" value="CITRTSNTHASE"/>
</dbReference>
<dbReference type="GO" id="GO:0006099">
    <property type="term" value="P:tricarboxylic acid cycle"/>
    <property type="evidence" value="ECO:0007669"/>
    <property type="project" value="UniProtKB-UniRule"/>
</dbReference>
<evidence type="ECO:0000256" key="2">
    <source>
        <dbReference type="ARBA" id="ARBA00010566"/>
    </source>
</evidence>
<keyword evidence="11" id="KW-1133">Transmembrane helix</keyword>
<comment type="catalytic activity">
    <reaction evidence="5 9">
        <text>oxaloacetate + acetyl-CoA + H2O = citrate + CoA + H(+)</text>
        <dbReference type="Rhea" id="RHEA:16845"/>
        <dbReference type="ChEBI" id="CHEBI:15377"/>
        <dbReference type="ChEBI" id="CHEBI:15378"/>
        <dbReference type="ChEBI" id="CHEBI:16452"/>
        <dbReference type="ChEBI" id="CHEBI:16947"/>
        <dbReference type="ChEBI" id="CHEBI:57287"/>
        <dbReference type="ChEBI" id="CHEBI:57288"/>
        <dbReference type="EC" id="2.3.3.16"/>
    </reaction>
</comment>
<dbReference type="PIRSF" id="PIRSF001369">
    <property type="entry name" value="Citrate_synth"/>
    <property type="match status" value="1"/>
</dbReference>
<keyword evidence="4 7" id="KW-0808">Transferase</keyword>
<proteinExistence type="inferred from homology"/>
<dbReference type="GO" id="GO:0036440">
    <property type="term" value="F:citrate synthase activity"/>
    <property type="evidence" value="ECO:0007669"/>
    <property type="project" value="UniProtKB-EC"/>
</dbReference>
<dbReference type="Gene3D" id="1.10.580.10">
    <property type="entry name" value="Citrate Synthase, domain 1"/>
    <property type="match status" value="1"/>
</dbReference>
<dbReference type="OrthoDB" id="9800864at2"/>
<dbReference type="InterPro" id="IPR002020">
    <property type="entry name" value="Citrate_synthase"/>
</dbReference>
<comment type="similarity">
    <text evidence="2 7 10">Belongs to the citrate synthase family.</text>
</comment>
<feature type="active site" evidence="8">
    <location>
        <position position="306"/>
    </location>
</feature>
<feature type="transmembrane region" description="Helical" evidence="11">
    <location>
        <begin position="364"/>
        <end position="387"/>
    </location>
</feature>
<dbReference type="PROSITE" id="PS00480">
    <property type="entry name" value="CITRATE_SYNTHASE"/>
    <property type="match status" value="1"/>
</dbReference>
<keyword evidence="12" id="KW-0012">Acyltransferase</keyword>
<evidence type="ECO:0000256" key="1">
    <source>
        <dbReference type="ARBA" id="ARBA00004751"/>
    </source>
</evidence>
<evidence type="ECO:0000256" key="10">
    <source>
        <dbReference type="RuleBase" id="RU003406"/>
    </source>
</evidence>
<keyword evidence="13" id="KW-1185">Reference proteome</keyword>
<reference evidence="12 13" key="1">
    <citation type="submission" date="2018-09" db="EMBL/GenBank/DDBJ databases">
        <authorList>
            <person name="Wang Z."/>
        </authorList>
    </citation>
    <scope>NUCLEOTIDE SEQUENCE [LARGE SCALE GENOMIC DNA]</scope>
    <source>
        <strain evidence="12 13">ALS 81</strain>
    </source>
</reference>
<dbReference type="InterPro" id="IPR016142">
    <property type="entry name" value="Citrate_synth-like_lrg_a-sub"/>
</dbReference>
<evidence type="ECO:0000313" key="13">
    <source>
        <dbReference type="Proteomes" id="UP000286482"/>
    </source>
</evidence>
<dbReference type="Gene3D" id="1.10.230.10">
    <property type="entry name" value="Cytochrome P450-Terp, domain 2"/>
    <property type="match status" value="1"/>
</dbReference>